<gene>
    <name evidence="2" type="ORF">CH63R_07145</name>
</gene>
<dbReference type="KEGG" id="chig:CH63R_07145"/>
<feature type="compositionally biased region" description="Low complexity" evidence="1">
    <location>
        <begin position="39"/>
        <end position="57"/>
    </location>
</feature>
<proteinExistence type="predicted"/>
<evidence type="ECO:0000313" key="3">
    <source>
        <dbReference type="Proteomes" id="UP000092177"/>
    </source>
</evidence>
<dbReference type="GeneID" id="28866227"/>
<dbReference type="VEuPathDB" id="FungiDB:CH63R_07145"/>
<feature type="region of interest" description="Disordered" evidence="1">
    <location>
        <begin position="23"/>
        <end position="58"/>
    </location>
</feature>
<evidence type="ECO:0000256" key="1">
    <source>
        <dbReference type="SAM" id="MobiDB-lite"/>
    </source>
</evidence>
<feature type="compositionally biased region" description="Basic residues" evidence="1">
    <location>
        <begin position="24"/>
        <end position="38"/>
    </location>
</feature>
<reference evidence="3" key="1">
    <citation type="journal article" date="2017" name="BMC Genomics">
        <title>Gapless genome assembly of Colletotrichum higginsianum reveals chromosome structure and association of transposable elements with secondary metabolite gene clusters.</title>
        <authorList>
            <person name="Dallery J.-F."/>
            <person name="Lapalu N."/>
            <person name="Zampounis A."/>
            <person name="Pigne S."/>
            <person name="Luyten I."/>
            <person name="Amselem J."/>
            <person name="Wittenberg A.H.J."/>
            <person name="Zhou S."/>
            <person name="de Queiroz M.V."/>
            <person name="Robin G.P."/>
            <person name="Auger A."/>
            <person name="Hainaut M."/>
            <person name="Henrissat B."/>
            <person name="Kim K.-T."/>
            <person name="Lee Y.-H."/>
            <person name="Lespinet O."/>
            <person name="Schwartz D.C."/>
            <person name="Thon M.R."/>
            <person name="O'Connell R.J."/>
        </authorList>
    </citation>
    <scope>NUCLEOTIDE SEQUENCE [LARGE SCALE GENOMIC DNA]</scope>
    <source>
        <strain evidence="3">IMI 349063</strain>
    </source>
</reference>
<dbReference type="AlphaFoldDB" id="A0A1B7Y8S0"/>
<evidence type="ECO:0000313" key="2">
    <source>
        <dbReference type="EMBL" id="OBR08380.1"/>
    </source>
</evidence>
<protein>
    <submittedName>
        <fullName evidence="2">Uncharacterized protein</fullName>
    </submittedName>
</protein>
<name>A0A1B7Y8S0_COLHI</name>
<organism evidence="2 3">
    <name type="scientific">Colletotrichum higginsianum (strain IMI 349063)</name>
    <name type="common">Crucifer anthracnose fungus</name>
    <dbReference type="NCBI Taxonomy" id="759273"/>
    <lineage>
        <taxon>Eukaryota</taxon>
        <taxon>Fungi</taxon>
        <taxon>Dikarya</taxon>
        <taxon>Ascomycota</taxon>
        <taxon>Pezizomycotina</taxon>
        <taxon>Sordariomycetes</taxon>
        <taxon>Hypocreomycetidae</taxon>
        <taxon>Glomerellales</taxon>
        <taxon>Glomerellaceae</taxon>
        <taxon>Colletotrichum</taxon>
        <taxon>Colletotrichum destructivum species complex</taxon>
    </lineage>
</organism>
<comment type="caution">
    <text evidence="2">The sequence shown here is derived from an EMBL/GenBank/DDBJ whole genome shotgun (WGS) entry which is preliminary data.</text>
</comment>
<dbReference type="EMBL" id="LTAN01000005">
    <property type="protein sequence ID" value="OBR08380.1"/>
    <property type="molecule type" value="Genomic_DNA"/>
</dbReference>
<keyword evidence="3" id="KW-1185">Reference proteome</keyword>
<dbReference type="Proteomes" id="UP000092177">
    <property type="component" value="Chromosome 5"/>
</dbReference>
<dbReference type="RefSeq" id="XP_018156898.1">
    <property type="nucleotide sequence ID" value="XM_018302120.1"/>
</dbReference>
<sequence length="115" mass="13304">MPLRARHHGAHLLAPRLRAQGARGRLRRPRRVGQRRQGARPVSQGGLQRRGGRFLPGADPQCRRAHDDVLQVHDLRKSVERKLIWRREVDHFTVHCEALGGDVWVYLVSFDIRDL</sequence>
<accession>A0A1B7Y8S0</accession>